<keyword evidence="3 10" id="KW-0347">Helicase</keyword>
<evidence type="ECO:0000256" key="6">
    <source>
        <dbReference type="ARBA" id="ARBA00034617"/>
    </source>
</evidence>
<comment type="catalytic activity">
    <reaction evidence="9">
        <text>ATP + H2O = ADP + phosphate + H(+)</text>
        <dbReference type="Rhea" id="RHEA:13065"/>
        <dbReference type="ChEBI" id="CHEBI:15377"/>
        <dbReference type="ChEBI" id="CHEBI:15378"/>
        <dbReference type="ChEBI" id="CHEBI:30616"/>
        <dbReference type="ChEBI" id="CHEBI:43474"/>
        <dbReference type="ChEBI" id="CHEBI:456216"/>
        <dbReference type="EC" id="5.6.2.4"/>
    </reaction>
</comment>
<dbReference type="PANTHER" id="PTHR11070">
    <property type="entry name" value="UVRD / RECB / PCRA DNA HELICASE FAMILY MEMBER"/>
    <property type="match status" value="1"/>
</dbReference>
<dbReference type="Proteomes" id="UP001224644">
    <property type="component" value="Unassembled WGS sequence"/>
</dbReference>
<proteinExistence type="predicted"/>
<gene>
    <name evidence="12" type="ORF">QWZ12_17535</name>
</gene>
<comment type="catalytic activity">
    <reaction evidence="6">
        <text>Couples ATP hydrolysis with the unwinding of duplex DNA by translocating in the 3'-5' direction.</text>
        <dbReference type="EC" id="5.6.2.4"/>
    </reaction>
</comment>
<dbReference type="SUPFAM" id="SSF52540">
    <property type="entry name" value="P-loop containing nucleoside triphosphate hydrolases"/>
    <property type="match status" value="1"/>
</dbReference>
<evidence type="ECO:0000259" key="11">
    <source>
        <dbReference type="PROSITE" id="PS51198"/>
    </source>
</evidence>
<accession>A0ABT8BJP7</accession>
<evidence type="ECO:0000256" key="5">
    <source>
        <dbReference type="ARBA" id="ARBA00023235"/>
    </source>
</evidence>
<keyword evidence="4 10" id="KW-0067">ATP-binding</keyword>
<feature type="domain" description="UvrD-like helicase ATP-binding" evidence="11">
    <location>
        <begin position="15"/>
        <end position="289"/>
    </location>
</feature>
<dbReference type="InterPro" id="IPR027417">
    <property type="entry name" value="P-loop_NTPase"/>
</dbReference>
<feature type="binding site" evidence="10">
    <location>
        <begin position="36"/>
        <end position="43"/>
    </location>
    <ligand>
        <name>ATP</name>
        <dbReference type="ChEBI" id="CHEBI:30616"/>
    </ligand>
</feature>
<evidence type="ECO:0000256" key="1">
    <source>
        <dbReference type="ARBA" id="ARBA00022741"/>
    </source>
</evidence>
<dbReference type="Gene3D" id="3.40.50.300">
    <property type="entry name" value="P-loop containing nucleotide triphosphate hydrolases"/>
    <property type="match status" value="2"/>
</dbReference>
<organism evidence="12 13">
    <name type="scientific">Methylobacterium adhaesivum</name>
    <dbReference type="NCBI Taxonomy" id="333297"/>
    <lineage>
        <taxon>Bacteria</taxon>
        <taxon>Pseudomonadati</taxon>
        <taxon>Pseudomonadota</taxon>
        <taxon>Alphaproteobacteria</taxon>
        <taxon>Hyphomicrobiales</taxon>
        <taxon>Methylobacteriaceae</taxon>
        <taxon>Methylobacterium</taxon>
    </lineage>
</organism>
<evidence type="ECO:0000313" key="12">
    <source>
        <dbReference type="EMBL" id="MDN3592398.1"/>
    </source>
</evidence>
<dbReference type="EC" id="5.6.2.4" evidence="7"/>
<sequence>MTVVAPQDWRPVGIDGLEDRAWEALRETDRCVCVTAGAGAGKTEMLAQKAAYLLQTGICPPPRRVLAISFKRDAAATLRARLRLRLPEAQSRRFVSLTFDAWTKGLLDQFRCALPSRYAPPADYEISFPTRDILQAQLDRFGSDLNREQLEHLIANTRLPIEGQGLSDNDARTLDAYWRDQYESARAPLLTFAMINRLVEYMLREHAGIRKALRTTYPFVFLDEFQDTTAAQFELVSIAFSPATTRITTVGDDKQRIMGWAGAMTDGFGAFEGVFRSRRVTLLANWRSHVDLVAIQHLVASHISPGVEMVQAKKTRAVDGQVSAIWVFSDRRAEVETLASWLATEIGSGGVEPHQVVLLVRQRADDVETELRPVFDGHGLTLRNLARNVGGVALQDLLVEELTTLLLPLLRASATRRAPEAWSTAIERMTALRSAQDAEDDNSHRVMRETEGLTVSTRKLMSEVSPADAQAEAVVSLLIDGISEDLIRQSTPAYQRGSDYGRVRSGFTALLGECMAASTSWSETLDRFEGKGQVPLMTIHKSKGMEFHTVIFFGLDGQSWWSLKPRNPEEMNSFFVAVTRAEQRAFFTCCAERGRRIDWLEDVLGDAVPRVVGGPGSTGRR</sequence>
<evidence type="ECO:0000313" key="13">
    <source>
        <dbReference type="Proteomes" id="UP001224644"/>
    </source>
</evidence>
<protein>
    <recommendedName>
        <fullName evidence="7">DNA 3'-5' helicase</fullName>
        <ecNumber evidence="7">5.6.2.4</ecNumber>
    </recommendedName>
    <alternativeName>
        <fullName evidence="8">DNA 3'-5' helicase II</fullName>
    </alternativeName>
</protein>
<dbReference type="InterPro" id="IPR014016">
    <property type="entry name" value="UvrD-like_ATP-bd"/>
</dbReference>
<dbReference type="GO" id="GO:0004386">
    <property type="term" value="F:helicase activity"/>
    <property type="evidence" value="ECO:0007669"/>
    <property type="project" value="UniProtKB-KW"/>
</dbReference>
<dbReference type="InterPro" id="IPR014017">
    <property type="entry name" value="DNA_helicase_UvrD-like_C"/>
</dbReference>
<evidence type="ECO:0000256" key="3">
    <source>
        <dbReference type="ARBA" id="ARBA00022806"/>
    </source>
</evidence>
<dbReference type="Pfam" id="PF00580">
    <property type="entry name" value="UvrD-helicase"/>
    <property type="match status" value="1"/>
</dbReference>
<dbReference type="PANTHER" id="PTHR11070:SF2">
    <property type="entry name" value="ATP-DEPENDENT DNA HELICASE SRS2"/>
    <property type="match status" value="1"/>
</dbReference>
<dbReference type="PROSITE" id="PS51198">
    <property type="entry name" value="UVRD_HELICASE_ATP_BIND"/>
    <property type="match status" value="1"/>
</dbReference>
<evidence type="ECO:0000256" key="4">
    <source>
        <dbReference type="ARBA" id="ARBA00022840"/>
    </source>
</evidence>
<dbReference type="Pfam" id="PF13361">
    <property type="entry name" value="UvrD_C"/>
    <property type="match status" value="1"/>
</dbReference>
<keyword evidence="13" id="KW-1185">Reference proteome</keyword>
<evidence type="ECO:0000256" key="8">
    <source>
        <dbReference type="ARBA" id="ARBA00034923"/>
    </source>
</evidence>
<reference evidence="13" key="1">
    <citation type="journal article" date="2019" name="Int. J. Syst. Evol. Microbiol.">
        <title>The Global Catalogue of Microorganisms (GCM) 10K type strain sequencing project: providing services to taxonomists for standard genome sequencing and annotation.</title>
        <authorList>
            <consortium name="The Broad Institute Genomics Platform"/>
            <consortium name="The Broad Institute Genome Sequencing Center for Infectious Disease"/>
            <person name="Wu L."/>
            <person name="Ma J."/>
        </authorList>
    </citation>
    <scope>NUCLEOTIDE SEQUENCE [LARGE SCALE GENOMIC DNA]</scope>
    <source>
        <strain evidence="13">CECT 7069</strain>
    </source>
</reference>
<keyword evidence="2 10" id="KW-0378">Hydrolase</keyword>
<evidence type="ECO:0000256" key="9">
    <source>
        <dbReference type="ARBA" id="ARBA00048988"/>
    </source>
</evidence>
<keyword evidence="5" id="KW-0413">Isomerase</keyword>
<dbReference type="RefSeq" id="WP_290346296.1">
    <property type="nucleotide sequence ID" value="NZ_JAUFPX010000017.1"/>
</dbReference>
<dbReference type="EMBL" id="JAUFPX010000017">
    <property type="protein sequence ID" value="MDN3592398.1"/>
    <property type="molecule type" value="Genomic_DNA"/>
</dbReference>
<dbReference type="InterPro" id="IPR000212">
    <property type="entry name" value="DNA_helicase_UvrD/REP"/>
</dbReference>
<keyword evidence="1 10" id="KW-0547">Nucleotide-binding</keyword>
<name>A0ABT8BJP7_9HYPH</name>
<evidence type="ECO:0000256" key="7">
    <source>
        <dbReference type="ARBA" id="ARBA00034808"/>
    </source>
</evidence>
<dbReference type="GO" id="GO:0016787">
    <property type="term" value="F:hydrolase activity"/>
    <property type="evidence" value="ECO:0007669"/>
    <property type="project" value="UniProtKB-KW"/>
</dbReference>
<evidence type="ECO:0000256" key="10">
    <source>
        <dbReference type="PROSITE-ProRule" id="PRU00560"/>
    </source>
</evidence>
<evidence type="ECO:0000256" key="2">
    <source>
        <dbReference type="ARBA" id="ARBA00022801"/>
    </source>
</evidence>
<comment type="caution">
    <text evidence="12">The sequence shown here is derived from an EMBL/GenBank/DDBJ whole genome shotgun (WGS) entry which is preliminary data.</text>
</comment>